<protein>
    <recommendedName>
        <fullName evidence="5">HNH nuclease domain-containing protein</fullName>
    </recommendedName>
</protein>
<reference evidence="4" key="1">
    <citation type="submission" date="2017-05" db="EMBL/GenBank/DDBJ databases">
        <authorList>
            <person name="Sharma S."/>
            <person name="Sidhu C."/>
            <person name="Pinnaka A.K."/>
        </authorList>
    </citation>
    <scope>NUCLEOTIDE SEQUENCE [LARGE SCALE GENOMIC DNA]</scope>
    <source>
        <strain evidence="4">AK93</strain>
    </source>
</reference>
<dbReference type="RefSeq" id="WP_116304237.1">
    <property type="nucleotide sequence ID" value="NZ_NFZV01000047.1"/>
</dbReference>
<dbReference type="EMBL" id="NFZW01000013">
    <property type="protein sequence ID" value="RFA35151.1"/>
    <property type="molecule type" value="Genomic_DNA"/>
</dbReference>
<dbReference type="InterPro" id="IPR044925">
    <property type="entry name" value="His-Me_finger_sf"/>
</dbReference>
<sequence length="191" mass="21791">MEEWRPAAGFPGYEVSSLGRVRSLDRVDSVGRRRKGQILTNARRPLRTSKGGSYYRVRLRRNGRTEDAPIHVLVLESFVGPRPPGMHACHNDGDADNNALDNLRWDTPSSNQRDKVRHQTIARGEANGWAKLTETQVREIWLSPLSAPLLADELGVNKETIARIRRRELWAWFAEGLPPRPLRRVTARSQR</sequence>
<evidence type="ECO:0000313" key="3">
    <source>
        <dbReference type="EMBL" id="RFA35151.1"/>
    </source>
</evidence>
<dbReference type="Pfam" id="PF13392">
    <property type="entry name" value="HNH_3"/>
    <property type="match status" value="1"/>
</dbReference>
<dbReference type="GO" id="GO:0016788">
    <property type="term" value="F:hydrolase activity, acting on ester bonds"/>
    <property type="evidence" value="ECO:0007669"/>
    <property type="project" value="InterPro"/>
</dbReference>
<keyword evidence="4" id="KW-1185">Reference proteome</keyword>
<gene>
    <name evidence="3" type="ORF">CAL65_13685</name>
</gene>
<evidence type="ECO:0000313" key="4">
    <source>
        <dbReference type="Proteomes" id="UP000256763"/>
    </source>
</evidence>
<accession>A0A3E0WSM3</accession>
<dbReference type="SUPFAM" id="SSF54060">
    <property type="entry name" value="His-Me finger endonucleases"/>
    <property type="match status" value="1"/>
</dbReference>
<dbReference type="Gene3D" id="3.90.75.20">
    <property type="match status" value="1"/>
</dbReference>
<dbReference type="InterPro" id="IPR010902">
    <property type="entry name" value="NUMOD4"/>
</dbReference>
<organism evidence="3 4">
    <name type="scientific">Alkalilimnicola ehrlichii</name>
    <dbReference type="NCBI Taxonomy" id="351052"/>
    <lineage>
        <taxon>Bacteria</taxon>
        <taxon>Pseudomonadati</taxon>
        <taxon>Pseudomonadota</taxon>
        <taxon>Gammaproteobacteria</taxon>
        <taxon>Chromatiales</taxon>
        <taxon>Ectothiorhodospiraceae</taxon>
        <taxon>Alkalilimnicola</taxon>
    </lineage>
</organism>
<name>A0A3E0WSM3_9GAMM</name>
<dbReference type="Proteomes" id="UP000256763">
    <property type="component" value="Unassembled WGS sequence"/>
</dbReference>
<feature type="domain" description="NUMOD4" evidence="1">
    <location>
        <begin position="2"/>
        <end position="60"/>
    </location>
</feature>
<proteinExistence type="predicted"/>
<dbReference type="Pfam" id="PF07463">
    <property type="entry name" value="NUMOD4"/>
    <property type="match status" value="1"/>
</dbReference>
<evidence type="ECO:0008006" key="5">
    <source>
        <dbReference type="Google" id="ProtNLM"/>
    </source>
</evidence>
<evidence type="ECO:0000259" key="2">
    <source>
        <dbReference type="Pfam" id="PF13392"/>
    </source>
</evidence>
<comment type="caution">
    <text evidence="3">The sequence shown here is derived from an EMBL/GenBank/DDBJ whole genome shotgun (WGS) entry which is preliminary data.</text>
</comment>
<evidence type="ECO:0000259" key="1">
    <source>
        <dbReference type="Pfam" id="PF07463"/>
    </source>
</evidence>
<dbReference type="InterPro" id="IPR003615">
    <property type="entry name" value="HNH_nuc"/>
</dbReference>
<dbReference type="AlphaFoldDB" id="A0A3E0WSM3"/>
<feature type="domain" description="HNH nuclease" evidence="2">
    <location>
        <begin position="70"/>
        <end position="113"/>
    </location>
</feature>